<dbReference type="Gene3D" id="3.30.565.10">
    <property type="entry name" value="Histidine kinase-like ATPase, C-terminal domain"/>
    <property type="match status" value="1"/>
</dbReference>
<dbReference type="GO" id="GO:0016301">
    <property type="term" value="F:kinase activity"/>
    <property type="evidence" value="ECO:0007669"/>
    <property type="project" value="UniProtKB-KW"/>
</dbReference>
<keyword evidence="8" id="KW-0067">ATP-binding</keyword>
<dbReference type="Pfam" id="PF00989">
    <property type="entry name" value="PAS"/>
    <property type="match status" value="1"/>
</dbReference>
<evidence type="ECO:0000256" key="8">
    <source>
        <dbReference type="ARBA" id="ARBA00022840"/>
    </source>
</evidence>
<dbReference type="CDD" id="cd00130">
    <property type="entry name" value="PAS"/>
    <property type="match status" value="1"/>
</dbReference>
<evidence type="ECO:0000256" key="7">
    <source>
        <dbReference type="ARBA" id="ARBA00022801"/>
    </source>
</evidence>
<evidence type="ECO:0000256" key="2">
    <source>
        <dbReference type="ARBA" id="ARBA00022553"/>
    </source>
</evidence>
<dbReference type="AlphaFoldDB" id="A0A3R8RA09"/>
<dbReference type="SUPFAM" id="SSF55785">
    <property type="entry name" value="PYP-like sensor domain (PAS domain)"/>
    <property type="match status" value="1"/>
</dbReference>
<keyword evidence="6" id="KW-0418">Kinase</keyword>
<dbReference type="Gene3D" id="3.60.40.10">
    <property type="entry name" value="PPM-type phosphatase domain"/>
    <property type="match status" value="1"/>
</dbReference>
<dbReference type="InterPro" id="IPR003594">
    <property type="entry name" value="HATPase_dom"/>
</dbReference>
<dbReference type="InterPro" id="IPR036457">
    <property type="entry name" value="PPM-type-like_dom_sf"/>
</dbReference>
<dbReference type="GO" id="GO:0005524">
    <property type="term" value="F:ATP binding"/>
    <property type="evidence" value="ECO:0007669"/>
    <property type="project" value="UniProtKB-KW"/>
</dbReference>
<evidence type="ECO:0000256" key="1">
    <source>
        <dbReference type="ARBA" id="ARBA00013081"/>
    </source>
</evidence>
<dbReference type="SUPFAM" id="SSF55781">
    <property type="entry name" value="GAF domain-like"/>
    <property type="match status" value="1"/>
</dbReference>
<evidence type="ECO:0000256" key="15">
    <source>
        <dbReference type="ARBA" id="ARBA00081350"/>
    </source>
</evidence>
<evidence type="ECO:0000256" key="11">
    <source>
        <dbReference type="ARBA" id="ARBA00023211"/>
    </source>
</evidence>
<comment type="function">
    <text evidence="13">Primarily acts as an independent SigF regulator that is sensitive to the osmosensory signal, mediating the cross talk of PknD with the SigF regulon. Possesses both phosphatase and kinase activities. The kinase domain functions as a classic anti-sigma factor-like kinase to phosphorylate the anti-anti-sigma factor domain at the canonical regulatory site, and the phosphatase domain antagonizes this activity.</text>
</comment>
<dbReference type="InterPro" id="IPR001932">
    <property type="entry name" value="PPM-type_phosphatase-like_dom"/>
</dbReference>
<keyword evidence="19" id="KW-1185">Reference proteome</keyword>
<dbReference type="SMART" id="SM00091">
    <property type="entry name" value="PAS"/>
    <property type="match status" value="1"/>
</dbReference>
<proteinExistence type="predicted"/>
<dbReference type="InterPro" id="IPR000014">
    <property type="entry name" value="PAS"/>
</dbReference>
<dbReference type="SUPFAM" id="SSF55874">
    <property type="entry name" value="ATPase domain of HSP90 chaperone/DNA topoisomerase II/histidine kinase"/>
    <property type="match status" value="1"/>
</dbReference>
<keyword evidence="10" id="KW-0904">Protein phosphatase</keyword>
<organism evidence="18 19">
    <name type="scientific">Streptomyces griseofuscus</name>
    <dbReference type="NCBI Taxonomy" id="146922"/>
    <lineage>
        <taxon>Bacteria</taxon>
        <taxon>Bacillati</taxon>
        <taxon>Actinomycetota</taxon>
        <taxon>Actinomycetes</taxon>
        <taxon>Kitasatosporales</taxon>
        <taxon>Streptomycetaceae</taxon>
        <taxon>Streptomyces</taxon>
    </lineage>
</organism>
<dbReference type="NCBIfam" id="TIGR00229">
    <property type="entry name" value="sensory_box"/>
    <property type="match status" value="1"/>
</dbReference>
<dbReference type="EMBL" id="PDES01000019">
    <property type="protein sequence ID" value="RRQ79212.1"/>
    <property type="molecule type" value="Genomic_DNA"/>
</dbReference>
<dbReference type="SMART" id="SM00065">
    <property type="entry name" value="GAF"/>
    <property type="match status" value="1"/>
</dbReference>
<name>A0A3R8RA09_9ACTN</name>
<dbReference type="Pfam" id="PF07228">
    <property type="entry name" value="SpoIIE"/>
    <property type="match status" value="1"/>
</dbReference>
<evidence type="ECO:0000256" key="13">
    <source>
        <dbReference type="ARBA" id="ARBA00056274"/>
    </source>
</evidence>
<reference evidence="18 19" key="1">
    <citation type="submission" date="2017-10" db="EMBL/GenBank/DDBJ databases">
        <title>Draft genome of actinobacteria isolated from guarana (Paullinia cupana (Mart.) Ducke.</title>
        <authorList>
            <person name="Siqueira K.A."/>
            <person name="Liotti R.G."/>
            <person name="Mendes T.A."/>
            <person name="Soares M.A."/>
        </authorList>
    </citation>
    <scope>NUCLEOTIDE SEQUENCE [LARGE SCALE GENOMIC DNA]</scope>
    <source>
        <strain evidence="18 19">199</strain>
    </source>
</reference>
<keyword evidence="11" id="KW-0464">Manganese</keyword>
<dbReference type="InterPro" id="IPR052016">
    <property type="entry name" value="Bact_Sigma-Reg"/>
</dbReference>
<dbReference type="FunFam" id="3.60.40.10:FF:000005">
    <property type="entry name" value="Serine/threonine protein phosphatase"/>
    <property type="match status" value="1"/>
</dbReference>
<gene>
    <name evidence="18" type="ORF">CQW44_35275</name>
</gene>
<comment type="caution">
    <text evidence="18">The sequence shown here is derived from an EMBL/GenBank/DDBJ whole genome shotgun (WGS) entry which is preliminary data.</text>
</comment>
<keyword evidence="2" id="KW-0597">Phosphoprotein</keyword>
<feature type="region of interest" description="Disordered" evidence="16">
    <location>
        <begin position="414"/>
        <end position="450"/>
    </location>
</feature>
<dbReference type="FunFam" id="3.30.450.40:FF:000035">
    <property type="entry name" value="PAS sensor protein"/>
    <property type="match status" value="1"/>
</dbReference>
<keyword evidence="4" id="KW-0479">Metal-binding</keyword>
<evidence type="ECO:0000256" key="14">
    <source>
        <dbReference type="ARBA" id="ARBA00075117"/>
    </source>
</evidence>
<dbReference type="GO" id="GO:0006355">
    <property type="term" value="P:regulation of DNA-templated transcription"/>
    <property type="evidence" value="ECO:0007669"/>
    <property type="project" value="InterPro"/>
</dbReference>
<dbReference type="PROSITE" id="PS50112">
    <property type="entry name" value="PAS"/>
    <property type="match status" value="1"/>
</dbReference>
<evidence type="ECO:0000256" key="5">
    <source>
        <dbReference type="ARBA" id="ARBA00022741"/>
    </source>
</evidence>
<evidence type="ECO:0000313" key="18">
    <source>
        <dbReference type="EMBL" id="RRQ79212.1"/>
    </source>
</evidence>
<evidence type="ECO:0000256" key="16">
    <source>
        <dbReference type="SAM" id="MobiDB-lite"/>
    </source>
</evidence>
<dbReference type="Gene3D" id="3.30.450.40">
    <property type="match status" value="1"/>
</dbReference>
<dbReference type="PANTHER" id="PTHR43156">
    <property type="entry name" value="STAGE II SPORULATION PROTEIN E-RELATED"/>
    <property type="match status" value="1"/>
</dbReference>
<evidence type="ECO:0000313" key="19">
    <source>
        <dbReference type="Proteomes" id="UP000276379"/>
    </source>
</evidence>
<dbReference type="Pfam" id="PF01590">
    <property type="entry name" value="GAF"/>
    <property type="match status" value="1"/>
</dbReference>
<evidence type="ECO:0000256" key="9">
    <source>
        <dbReference type="ARBA" id="ARBA00022842"/>
    </source>
</evidence>
<accession>A0A3R8RA09</accession>
<evidence type="ECO:0000256" key="3">
    <source>
        <dbReference type="ARBA" id="ARBA00022679"/>
    </source>
</evidence>
<dbReference type="PANTHER" id="PTHR43156:SF2">
    <property type="entry name" value="STAGE II SPORULATION PROTEIN E"/>
    <property type="match status" value="1"/>
</dbReference>
<keyword evidence="7" id="KW-0378">Hydrolase</keyword>
<dbReference type="InterPro" id="IPR013767">
    <property type="entry name" value="PAS_fold"/>
</dbReference>
<dbReference type="Pfam" id="PF13581">
    <property type="entry name" value="HATPase_c_2"/>
    <property type="match status" value="1"/>
</dbReference>
<evidence type="ECO:0000256" key="12">
    <source>
        <dbReference type="ARBA" id="ARBA00047761"/>
    </source>
</evidence>
<protein>
    <recommendedName>
        <fullName evidence="1">protein-serine/threonine phosphatase</fullName>
        <ecNumber evidence="1">3.1.3.16</ecNumber>
    </recommendedName>
    <alternativeName>
        <fullName evidence="15">Protein-serine/threonine phosphatase</fullName>
    </alternativeName>
    <alternativeName>
        <fullName evidence="14">Serine/threonine-protein kinase</fullName>
    </alternativeName>
</protein>
<dbReference type="InterPro" id="IPR036890">
    <property type="entry name" value="HATPase_C_sf"/>
</dbReference>
<dbReference type="InterPro" id="IPR029016">
    <property type="entry name" value="GAF-like_dom_sf"/>
</dbReference>
<dbReference type="SMART" id="SM00331">
    <property type="entry name" value="PP2C_SIG"/>
    <property type="match status" value="1"/>
</dbReference>
<keyword evidence="5" id="KW-0547">Nucleotide-binding</keyword>
<dbReference type="Proteomes" id="UP000276379">
    <property type="component" value="Unassembled WGS sequence"/>
</dbReference>
<dbReference type="CDD" id="cd16936">
    <property type="entry name" value="HATPase_RsbW-like"/>
    <property type="match status" value="1"/>
</dbReference>
<keyword evidence="9" id="KW-0460">Magnesium</keyword>
<comment type="catalytic activity">
    <reaction evidence="12">
        <text>O-phospho-L-seryl-[protein] + H2O = L-seryl-[protein] + phosphate</text>
        <dbReference type="Rhea" id="RHEA:20629"/>
        <dbReference type="Rhea" id="RHEA-COMP:9863"/>
        <dbReference type="Rhea" id="RHEA-COMP:11604"/>
        <dbReference type="ChEBI" id="CHEBI:15377"/>
        <dbReference type="ChEBI" id="CHEBI:29999"/>
        <dbReference type="ChEBI" id="CHEBI:43474"/>
        <dbReference type="ChEBI" id="CHEBI:83421"/>
        <dbReference type="EC" id="3.1.3.16"/>
    </reaction>
</comment>
<sequence>MDSSSPSGGLFRRFPLEARSVPLARRFVRSALRGVAPEVADTAELLTSELVTNAVLHACTEVEVRVWSYGGQVRVRVGDGRPDRPLVPRALRPYAGAGRGLAVVAELASSHGAHVGEGRKAVWFELWPKVPTPPTSGWVTSPVHGRSATVSLIDVPYIVFLAAQRHADELLRELMLTAHVEERAGVSRPALLVAADVANVISACMTSALEQTVTSGATVTLDIAVPPGAAPAVDTLRHVLERGDAAAQLESLLTLPAPPHLRNHYQWVLDQLVTQLSGGPPTAWTLLSGAPDATSVELGPWDAGDVEDSRVPTAAADDDGRIIAANAALAELLGWPTDELIGRPLTVLIPEHLRERHRAGFTALRLTGRSRLMGRSIPLPALHRDGSLVPMRLHVQSQEAVDGRTVRIGQFMPRATAPEEDRPVTHPDPGPPLRLHTGAATEPRAGGEKATPAWERLSLLADTTAALSSTLDLREGLRRVCHVLTQQMAVWCVVDLLDEHGDAERVCVVHREPQALRAGVDLGRLPPVSENARGPLARVLNGAGPLLITEIPSPDKAESALDARQLQLFEQLDASSTIMAPLRARRDVLGALIIVRTGHDDPFTEQDALLVAELVKGISLSVDNARLHQHTRNTAERLQRSLLPRLPHIPSMEITARYAPSSTTAQVGGDWFDAFTLPDGDTALVIGDVAGHDLNAAVTMSQLRNMLRGIAVDCQDQPSEVLRRLDLATLTLYPHSTATCAYAVVKGPHNGLWEVHHSSAGHLPLLLTRPNGDTRYLDSASGLLIGMDSTLPRLSARDLLPAQSTLLMFTDGLIERPGESLSDALNRLRRHTAALAQAPLHVFCDELILGLGAGSTDDIALLALRPSVPGT</sequence>
<evidence type="ECO:0000256" key="4">
    <source>
        <dbReference type="ARBA" id="ARBA00022723"/>
    </source>
</evidence>
<feature type="domain" description="PAS" evidence="17">
    <location>
        <begin position="306"/>
        <end position="351"/>
    </location>
</feature>
<dbReference type="GO" id="GO:0046872">
    <property type="term" value="F:metal ion binding"/>
    <property type="evidence" value="ECO:0007669"/>
    <property type="project" value="UniProtKB-KW"/>
</dbReference>
<dbReference type="EC" id="3.1.3.16" evidence="1"/>
<evidence type="ECO:0000256" key="10">
    <source>
        <dbReference type="ARBA" id="ARBA00022912"/>
    </source>
</evidence>
<keyword evidence="3" id="KW-0808">Transferase</keyword>
<dbReference type="GO" id="GO:0004722">
    <property type="term" value="F:protein serine/threonine phosphatase activity"/>
    <property type="evidence" value="ECO:0007669"/>
    <property type="project" value="UniProtKB-EC"/>
</dbReference>
<dbReference type="RefSeq" id="WP_125215125.1">
    <property type="nucleotide sequence ID" value="NZ_PDES01000019.1"/>
</dbReference>
<dbReference type="InterPro" id="IPR003018">
    <property type="entry name" value="GAF"/>
</dbReference>
<dbReference type="Gene3D" id="3.30.450.20">
    <property type="entry name" value="PAS domain"/>
    <property type="match status" value="1"/>
</dbReference>
<evidence type="ECO:0000259" key="17">
    <source>
        <dbReference type="PROSITE" id="PS50112"/>
    </source>
</evidence>
<evidence type="ECO:0000256" key="6">
    <source>
        <dbReference type="ARBA" id="ARBA00022777"/>
    </source>
</evidence>
<dbReference type="InterPro" id="IPR035965">
    <property type="entry name" value="PAS-like_dom_sf"/>
</dbReference>